<feature type="domain" description="Rieske" evidence="10">
    <location>
        <begin position="85"/>
        <end position="169"/>
    </location>
</feature>
<dbReference type="Gene3D" id="2.102.10.10">
    <property type="entry name" value="Rieske [2Fe-2S] iron-sulphur domain"/>
    <property type="match status" value="1"/>
</dbReference>
<dbReference type="Pfam" id="PF00355">
    <property type="entry name" value="Rieske"/>
    <property type="match status" value="1"/>
</dbReference>
<dbReference type="Gene3D" id="3.90.380.10">
    <property type="entry name" value="Naphthalene 1,2-dioxygenase Alpha Subunit, Chain A, domain 1"/>
    <property type="match status" value="1"/>
</dbReference>
<keyword evidence="8" id="KW-0520">NAD</keyword>
<dbReference type="AlphaFoldDB" id="A0A1I4GPF7"/>
<dbReference type="GO" id="GO:0005506">
    <property type="term" value="F:iron ion binding"/>
    <property type="evidence" value="ECO:0007669"/>
    <property type="project" value="InterPro"/>
</dbReference>
<dbReference type="PANTHER" id="PTHR43756">
    <property type="entry name" value="CHOLINE MONOOXYGENASE, CHLOROPLASTIC"/>
    <property type="match status" value="1"/>
</dbReference>
<dbReference type="STRING" id="504800.SAMN04488085_10979"/>
<evidence type="ECO:0000313" key="12">
    <source>
        <dbReference type="Proteomes" id="UP000199152"/>
    </source>
</evidence>
<evidence type="ECO:0000256" key="9">
    <source>
        <dbReference type="SAM" id="MobiDB-lite"/>
    </source>
</evidence>
<accession>A0A1I4GPF7</accession>
<keyword evidence="6" id="KW-0408">Iron</keyword>
<feature type="compositionally biased region" description="Polar residues" evidence="9">
    <location>
        <begin position="1"/>
        <end position="10"/>
    </location>
</feature>
<dbReference type="RefSeq" id="WP_091326095.1">
    <property type="nucleotide sequence ID" value="NZ_FOSW01000009.1"/>
</dbReference>
<keyword evidence="12" id="KW-1185">Reference proteome</keyword>
<dbReference type="Pfam" id="PF00848">
    <property type="entry name" value="Ring_hydroxyl_A"/>
    <property type="match status" value="1"/>
</dbReference>
<dbReference type="SUPFAM" id="SSF50022">
    <property type="entry name" value="ISP domain"/>
    <property type="match status" value="1"/>
</dbReference>
<organism evidence="11 12">
    <name type="scientific">Geodermatophilus ruber</name>
    <dbReference type="NCBI Taxonomy" id="504800"/>
    <lineage>
        <taxon>Bacteria</taxon>
        <taxon>Bacillati</taxon>
        <taxon>Actinomycetota</taxon>
        <taxon>Actinomycetes</taxon>
        <taxon>Geodermatophilales</taxon>
        <taxon>Geodermatophilaceae</taxon>
        <taxon>Geodermatophilus</taxon>
    </lineage>
</organism>
<dbReference type="InterPro" id="IPR015879">
    <property type="entry name" value="Ring_hydroxy_dOase_asu_C_dom"/>
</dbReference>
<evidence type="ECO:0000256" key="8">
    <source>
        <dbReference type="ARBA" id="ARBA00023027"/>
    </source>
</evidence>
<evidence type="ECO:0000256" key="4">
    <source>
        <dbReference type="ARBA" id="ARBA00022964"/>
    </source>
</evidence>
<keyword evidence="3" id="KW-0479">Metal-binding</keyword>
<dbReference type="EMBL" id="FOSW01000009">
    <property type="protein sequence ID" value="SFL31051.1"/>
    <property type="molecule type" value="Genomic_DNA"/>
</dbReference>
<protein>
    <submittedName>
        <fullName evidence="11">Ring hydroxylating alpha subunit (Catalytic domain)</fullName>
    </submittedName>
</protein>
<dbReference type="SUPFAM" id="SSF55961">
    <property type="entry name" value="Bet v1-like"/>
    <property type="match status" value="1"/>
</dbReference>
<dbReference type="GO" id="GO:0004497">
    <property type="term" value="F:monooxygenase activity"/>
    <property type="evidence" value="ECO:0007669"/>
    <property type="project" value="UniProtKB-ARBA"/>
</dbReference>
<evidence type="ECO:0000313" key="11">
    <source>
        <dbReference type="EMBL" id="SFL31051.1"/>
    </source>
</evidence>
<dbReference type="InterPro" id="IPR001663">
    <property type="entry name" value="Rng_hydr_dOase-A"/>
</dbReference>
<dbReference type="PANTHER" id="PTHR43756:SF1">
    <property type="entry name" value="3-PHENYLPROPIONATE_CINNAMIC ACID DIOXYGENASE SUBUNIT ALPHA"/>
    <property type="match status" value="1"/>
</dbReference>
<keyword evidence="2" id="KW-0001">2Fe-2S</keyword>
<dbReference type="PROSITE" id="PS51296">
    <property type="entry name" value="RIESKE"/>
    <property type="match status" value="1"/>
</dbReference>
<evidence type="ECO:0000256" key="5">
    <source>
        <dbReference type="ARBA" id="ARBA00023002"/>
    </source>
</evidence>
<dbReference type="InterPro" id="IPR036922">
    <property type="entry name" value="Rieske_2Fe-2S_sf"/>
</dbReference>
<evidence type="ECO:0000259" key="10">
    <source>
        <dbReference type="PROSITE" id="PS51296"/>
    </source>
</evidence>
<dbReference type="GO" id="GO:0051537">
    <property type="term" value="F:2 iron, 2 sulfur cluster binding"/>
    <property type="evidence" value="ECO:0007669"/>
    <property type="project" value="UniProtKB-KW"/>
</dbReference>
<dbReference type="Proteomes" id="UP000199152">
    <property type="component" value="Unassembled WGS sequence"/>
</dbReference>
<proteinExistence type="inferred from homology"/>
<comment type="similarity">
    <text evidence="1">Belongs to the bacterial ring-hydroxylating dioxygenase alpha subunit family.</text>
</comment>
<name>A0A1I4GPF7_9ACTN</name>
<dbReference type="InterPro" id="IPR017941">
    <property type="entry name" value="Rieske_2Fe-2S"/>
</dbReference>
<gene>
    <name evidence="11" type="ORF">SAMN04488085_10979</name>
</gene>
<dbReference type="GO" id="GO:0016705">
    <property type="term" value="F:oxidoreductase activity, acting on paired donors, with incorporation or reduction of molecular oxygen"/>
    <property type="evidence" value="ECO:0007669"/>
    <property type="project" value="UniProtKB-ARBA"/>
</dbReference>
<evidence type="ECO:0000256" key="1">
    <source>
        <dbReference type="ARBA" id="ARBA00008751"/>
    </source>
</evidence>
<dbReference type="PROSITE" id="PS00570">
    <property type="entry name" value="RING_HYDROXYL_ALPHA"/>
    <property type="match status" value="1"/>
</dbReference>
<keyword evidence="5" id="KW-0560">Oxidoreductase</keyword>
<sequence>MSTVEGTGTDTPDAGLPTATRWQDPGAQPAASGSAPPRPRAGTSARTVDALREIVDWEHGLVAPAIHFDEEVYRVEAERVFDRAWLVVGHEDMVRKPGDYITNYMGEVPVIVVRDAQGEIRVLVNKCSHRGNQVCLFDRGNVKGFTCSYHGWSFGLDGALTGAPMEQMLYRGELDKAAWGLEPVAQVVNFHGLLFATFDRSAPAFESWLDADARWWLENFVLSTPLGGLEMLPGWHRYRSPGNWKLVCENFIGDDYHVYSATHVSWLAMIQDFMEQGVRIPIITYPGTTDGPMYEGSAGGNGRGAPMGMGMVVADNDSLFKRDLAEAQELGPEAVDWVEYRREKLLELAQGRPVKPYSFMNGLVYPNMALMGFFSPMLGRHFQMFHPRGPVEHECWQWTMVERDAPQVVKDLAVQRVYQGQHGAGVIAPDDVENFERMVEAGKPARSWRRPFHYGLQLGHEDEGPKGLPGNLGPNPSEVNQRQFYRFWLEMMERS</sequence>
<dbReference type="PRINTS" id="PR00090">
    <property type="entry name" value="RNGDIOXGNASE"/>
</dbReference>
<evidence type="ECO:0000256" key="7">
    <source>
        <dbReference type="ARBA" id="ARBA00023014"/>
    </source>
</evidence>
<evidence type="ECO:0000256" key="6">
    <source>
        <dbReference type="ARBA" id="ARBA00023004"/>
    </source>
</evidence>
<keyword evidence="4" id="KW-0223">Dioxygenase</keyword>
<feature type="region of interest" description="Disordered" evidence="9">
    <location>
        <begin position="1"/>
        <end position="44"/>
    </location>
</feature>
<evidence type="ECO:0000256" key="3">
    <source>
        <dbReference type="ARBA" id="ARBA00022723"/>
    </source>
</evidence>
<dbReference type="InterPro" id="IPR015881">
    <property type="entry name" value="ARHD_Rieske_2Fe_2S"/>
</dbReference>
<dbReference type="InParanoid" id="A0A1I4GPF7"/>
<feature type="compositionally biased region" description="Low complexity" evidence="9">
    <location>
        <begin position="25"/>
        <end position="35"/>
    </location>
</feature>
<reference evidence="11 12" key="1">
    <citation type="submission" date="2016-10" db="EMBL/GenBank/DDBJ databases">
        <authorList>
            <person name="de Groot N.N."/>
        </authorList>
    </citation>
    <scope>NUCLEOTIDE SEQUENCE [LARGE SCALE GENOMIC DNA]</scope>
    <source>
        <strain evidence="11 12">DSM 45317</strain>
    </source>
</reference>
<keyword evidence="7" id="KW-0411">Iron-sulfur</keyword>
<dbReference type="OrthoDB" id="5243643at2"/>
<dbReference type="GO" id="GO:0051213">
    <property type="term" value="F:dioxygenase activity"/>
    <property type="evidence" value="ECO:0007669"/>
    <property type="project" value="UniProtKB-KW"/>
</dbReference>
<evidence type="ECO:0000256" key="2">
    <source>
        <dbReference type="ARBA" id="ARBA00022714"/>
    </source>
</evidence>